<feature type="domain" description="Glycosyltransferase 61 catalytic" evidence="6">
    <location>
        <begin position="692"/>
        <end position="772"/>
    </location>
</feature>
<dbReference type="Pfam" id="PF04577">
    <property type="entry name" value="Glyco_transf_61"/>
    <property type="match status" value="1"/>
</dbReference>
<keyword evidence="4" id="KW-0325">Glycoprotein</keyword>
<keyword evidence="3" id="KW-0808">Transferase</keyword>
<evidence type="ECO:0000256" key="3">
    <source>
        <dbReference type="ARBA" id="ARBA00022679"/>
    </source>
</evidence>
<dbReference type="PANTHER" id="PTHR20961:SF124">
    <property type="entry name" value="GLYCOSYLTRANSFERASE"/>
    <property type="match status" value="1"/>
</dbReference>
<dbReference type="GO" id="GO:0000139">
    <property type="term" value="C:Golgi membrane"/>
    <property type="evidence" value="ECO:0007669"/>
    <property type="project" value="UniProtKB-SubCell"/>
</dbReference>
<protein>
    <recommendedName>
        <fullName evidence="6">Glycosyltransferase 61 catalytic domain-containing protein</fullName>
    </recommendedName>
</protein>
<evidence type="ECO:0000256" key="5">
    <source>
        <dbReference type="SAM" id="Phobius"/>
    </source>
</evidence>
<evidence type="ECO:0000259" key="6">
    <source>
        <dbReference type="Pfam" id="PF04577"/>
    </source>
</evidence>
<feature type="transmembrane region" description="Helical" evidence="5">
    <location>
        <begin position="55"/>
        <end position="76"/>
    </location>
</feature>
<dbReference type="EMBL" id="JADFTS010000003">
    <property type="protein sequence ID" value="KAF9617618.1"/>
    <property type="molecule type" value="Genomic_DNA"/>
</dbReference>
<evidence type="ECO:0000313" key="7">
    <source>
        <dbReference type="EMBL" id="KAF9617618.1"/>
    </source>
</evidence>
<gene>
    <name evidence="7" type="ORF">IFM89_037681</name>
</gene>
<keyword evidence="8" id="KW-1185">Reference proteome</keyword>
<organism evidence="7 8">
    <name type="scientific">Coptis chinensis</name>
    <dbReference type="NCBI Taxonomy" id="261450"/>
    <lineage>
        <taxon>Eukaryota</taxon>
        <taxon>Viridiplantae</taxon>
        <taxon>Streptophyta</taxon>
        <taxon>Embryophyta</taxon>
        <taxon>Tracheophyta</taxon>
        <taxon>Spermatophyta</taxon>
        <taxon>Magnoliopsida</taxon>
        <taxon>Ranunculales</taxon>
        <taxon>Ranunculaceae</taxon>
        <taxon>Coptidoideae</taxon>
        <taxon>Coptis</taxon>
    </lineage>
</organism>
<dbReference type="Proteomes" id="UP000631114">
    <property type="component" value="Unassembled WGS sequence"/>
</dbReference>
<sequence>MVHFHRYHQLKKGVQVREEVIVEEDEESQMNKNQTQTLVLDLGNASYYRRTKPKLLPLLFFFSLVSCTLIFLPQIITLYNLGLENAGFVVITEEKSSLCSSMSCGTICCDRSSIRSDICFMKGDVRTNSASSSIFVYSSNNSIGEEIIGSSLNNKSKEEAGLMREKIKPYTRKWETSVMDTIDELDLIVKKKGSEVSHQCDVKHTVPAVVFSTGGYTGNVYHEFNDGLIPLYITSQHLNKDVVFVVLEYHQWWESKYGDVVSRLSNYPLIDFSNDNRTHCFPEAIVGLRIHDELAIDSSLVQGNKSIKDFHNVLNEAYWPRIHGLIQKEEEEAQLTSPPVPSVLEEEDEDEELEKEQEIKKPKLVILSRNGSRAITNQQLMVNLAEEIAMTHFLFMRPGTVYIQVIPLGTDWAAETYYGEPSRKLGLKYIGYKIIPRESSLYTKYNNDDPILSDPESVNAKGWQFTKRIYLDGQNVNLELKRFRKRLIAFTGETMYDVIVVPDNADVLEVKVLHSRESICDAARTVEKARDLLYADSLGVENIGLVVNTEAKYPLCSSMSSGSICCDRNSIRSDICFLKGDVRTHSASSSVFLYLPNVSIGKKFVESRLSYTNEEEDLVHEKIRPYTRKWETGIMDTIMELDLVVKKKGSKTKHIGIEYKDGFEGERKRLLSSSPTLSALEEDEETELAKYKENKKPKLVILSRGGSRAIIDQHFLVHLAEKIGFKVMVLKPDRTTELAKIYRVLNSTDAVVGVHGAAMTHFLFMRPSSVLIQIIPLGTDWAAETYYGEPSRKFGLKYIGYKILPNESSLYNKYNSDDPILNDPDSINANGWQFSKKIYLDGQNVKLDLERFRAVVSRLCLHHLRKEQRAFLAYLIAVIGD</sequence>
<evidence type="ECO:0000256" key="4">
    <source>
        <dbReference type="ARBA" id="ARBA00023180"/>
    </source>
</evidence>
<keyword evidence="5" id="KW-1133">Transmembrane helix</keyword>
<comment type="subcellular location">
    <subcellularLocation>
        <location evidence="1">Golgi apparatus membrane</location>
        <topology evidence="1">Single-pass type II membrane protein</topology>
    </subcellularLocation>
</comment>
<dbReference type="AlphaFoldDB" id="A0A835M2V1"/>
<dbReference type="GO" id="GO:0016763">
    <property type="term" value="F:pentosyltransferase activity"/>
    <property type="evidence" value="ECO:0007669"/>
    <property type="project" value="UniProtKB-ARBA"/>
</dbReference>
<dbReference type="PANTHER" id="PTHR20961">
    <property type="entry name" value="GLYCOSYLTRANSFERASE"/>
    <property type="match status" value="1"/>
</dbReference>
<keyword evidence="5" id="KW-0472">Membrane</keyword>
<keyword evidence="2" id="KW-0328">Glycosyltransferase</keyword>
<keyword evidence="5" id="KW-0812">Transmembrane</keyword>
<dbReference type="OrthoDB" id="529273at2759"/>
<dbReference type="InterPro" id="IPR007657">
    <property type="entry name" value="Glycosyltransferase_61"/>
</dbReference>
<comment type="caution">
    <text evidence="7">The sequence shown here is derived from an EMBL/GenBank/DDBJ whole genome shotgun (WGS) entry which is preliminary data.</text>
</comment>
<reference evidence="7 8" key="1">
    <citation type="submission" date="2020-10" db="EMBL/GenBank/DDBJ databases">
        <title>The Coptis chinensis genome and diversification of protoberbering-type alkaloids.</title>
        <authorList>
            <person name="Wang B."/>
            <person name="Shu S."/>
            <person name="Song C."/>
            <person name="Liu Y."/>
        </authorList>
    </citation>
    <scope>NUCLEOTIDE SEQUENCE [LARGE SCALE GENOMIC DNA]</scope>
    <source>
        <strain evidence="7">HL-2020</strain>
        <tissue evidence="7">Leaf</tissue>
    </source>
</reference>
<accession>A0A835M2V1</accession>
<evidence type="ECO:0000313" key="8">
    <source>
        <dbReference type="Proteomes" id="UP000631114"/>
    </source>
</evidence>
<proteinExistence type="predicted"/>
<evidence type="ECO:0000256" key="2">
    <source>
        <dbReference type="ARBA" id="ARBA00022676"/>
    </source>
</evidence>
<dbReference type="InterPro" id="IPR049625">
    <property type="entry name" value="Glyco_transf_61_cat"/>
</dbReference>
<evidence type="ECO:0000256" key="1">
    <source>
        <dbReference type="ARBA" id="ARBA00004323"/>
    </source>
</evidence>
<name>A0A835M2V1_9MAGN</name>